<name>A0ABU7CR65_9TELE</name>
<dbReference type="Proteomes" id="UP001352852">
    <property type="component" value="Unassembled WGS sequence"/>
</dbReference>
<accession>A0ABU7CR65</accession>
<evidence type="ECO:0000256" key="1">
    <source>
        <dbReference type="SAM" id="MobiDB-lite"/>
    </source>
</evidence>
<evidence type="ECO:0000313" key="3">
    <source>
        <dbReference type="Proteomes" id="UP001352852"/>
    </source>
</evidence>
<dbReference type="EMBL" id="JAHUTJ010001480">
    <property type="protein sequence ID" value="MED6264710.1"/>
    <property type="molecule type" value="Genomic_DNA"/>
</dbReference>
<dbReference type="PANTHER" id="PTHR14241">
    <property type="entry name" value="INTERFERON-INDUCED PROTEIN 44"/>
    <property type="match status" value="1"/>
</dbReference>
<organism evidence="2 3">
    <name type="scientific">Characodon lateralis</name>
    <dbReference type="NCBI Taxonomy" id="208331"/>
    <lineage>
        <taxon>Eukaryota</taxon>
        <taxon>Metazoa</taxon>
        <taxon>Chordata</taxon>
        <taxon>Craniata</taxon>
        <taxon>Vertebrata</taxon>
        <taxon>Euteleostomi</taxon>
        <taxon>Actinopterygii</taxon>
        <taxon>Neopterygii</taxon>
        <taxon>Teleostei</taxon>
        <taxon>Neoteleostei</taxon>
        <taxon>Acanthomorphata</taxon>
        <taxon>Ovalentaria</taxon>
        <taxon>Atherinomorphae</taxon>
        <taxon>Cyprinodontiformes</taxon>
        <taxon>Goodeidae</taxon>
        <taxon>Characodon</taxon>
    </lineage>
</organism>
<comment type="caution">
    <text evidence="2">The sequence shown here is derived from an EMBL/GenBank/DDBJ whole genome shotgun (WGS) entry which is preliminary data.</text>
</comment>
<sequence length="113" mass="12903">MTKVDEACPLVTKDLKNVYRSVYIQKKARQLSESLGIPLSYVLPVKNYSEELELDLNTDILLFMVLEQMLNYADSFFENQIADGQDGTNDPELYRSRIPPRGVLSECDDPKVV</sequence>
<gene>
    <name evidence="2" type="ORF">CHARACLAT_017550</name>
</gene>
<reference evidence="2 3" key="1">
    <citation type="submission" date="2021-06" db="EMBL/GenBank/DDBJ databases">
        <authorList>
            <person name="Palmer J.M."/>
        </authorList>
    </citation>
    <scope>NUCLEOTIDE SEQUENCE [LARGE SCALE GENOMIC DNA]</scope>
    <source>
        <strain evidence="2 3">CL_MEX2019</strain>
        <tissue evidence="2">Muscle</tissue>
    </source>
</reference>
<feature type="region of interest" description="Disordered" evidence="1">
    <location>
        <begin position="81"/>
        <end position="113"/>
    </location>
</feature>
<dbReference type="PANTHER" id="PTHR14241:SF32">
    <property type="entry name" value="VWFA DOMAIN-CONTAINING PROTEIN-RELATED"/>
    <property type="match status" value="1"/>
</dbReference>
<proteinExistence type="predicted"/>
<evidence type="ECO:0000313" key="2">
    <source>
        <dbReference type="EMBL" id="MED6264710.1"/>
    </source>
</evidence>
<keyword evidence="3" id="KW-1185">Reference proteome</keyword>
<protein>
    <submittedName>
        <fullName evidence="2">Uncharacterized protein</fullName>
    </submittedName>
</protein>